<dbReference type="Proteomes" id="UP001267290">
    <property type="component" value="Unassembled WGS sequence"/>
</dbReference>
<accession>A0ABU1P0I0</accession>
<feature type="chain" id="PRO_5046117471" description="Copper amine oxidase-like N-terminal domain-containing protein" evidence="1">
    <location>
        <begin position="28"/>
        <end position="370"/>
    </location>
</feature>
<feature type="signal peptide" evidence="1">
    <location>
        <begin position="1"/>
        <end position="27"/>
    </location>
</feature>
<gene>
    <name evidence="3" type="ORF">J2736_004430</name>
</gene>
<keyword evidence="4" id="KW-1185">Reference proteome</keyword>
<organism evidence="3 4">
    <name type="scientific">Paenibacillus qinlingensis</name>
    <dbReference type="NCBI Taxonomy" id="1837343"/>
    <lineage>
        <taxon>Bacteria</taxon>
        <taxon>Bacillati</taxon>
        <taxon>Bacillota</taxon>
        <taxon>Bacilli</taxon>
        <taxon>Bacillales</taxon>
        <taxon>Paenibacillaceae</taxon>
        <taxon>Paenibacillus</taxon>
    </lineage>
</organism>
<proteinExistence type="predicted"/>
<keyword evidence="1" id="KW-0732">Signal</keyword>
<comment type="caution">
    <text evidence="3">The sequence shown here is derived from an EMBL/GenBank/DDBJ whole genome shotgun (WGS) entry which is preliminary data.</text>
</comment>
<evidence type="ECO:0000256" key="1">
    <source>
        <dbReference type="SAM" id="SignalP"/>
    </source>
</evidence>
<dbReference type="Pfam" id="PF07833">
    <property type="entry name" value="Cu_amine_oxidN1"/>
    <property type="match status" value="1"/>
</dbReference>
<evidence type="ECO:0000313" key="3">
    <source>
        <dbReference type="EMBL" id="MDR6553223.1"/>
    </source>
</evidence>
<protein>
    <recommendedName>
        <fullName evidence="2">Copper amine oxidase-like N-terminal domain-containing protein</fullName>
    </recommendedName>
</protein>
<dbReference type="SUPFAM" id="SSF55383">
    <property type="entry name" value="Copper amine oxidase, domain N"/>
    <property type="match status" value="1"/>
</dbReference>
<name>A0ABU1P0I0_9BACL</name>
<evidence type="ECO:0000313" key="4">
    <source>
        <dbReference type="Proteomes" id="UP001267290"/>
    </source>
</evidence>
<dbReference type="InterPro" id="IPR036582">
    <property type="entry name" value="Mao_N_sf"/>
</dbReference>
<dbReference type="Gene3D" id="3.30.457.10">
    <property type="entry name" value="Copper amine oxidase-like, N-terminal domain"/>
    <property type="match status" value="1"/>
</dbReference>
<feature type="domain" description="Copper amine oxidase-like N-terminal" evidence="2">
    <location>
        <begin position="52"/>
        <end position="149"/>
    </location>
</feature>
<dbReference type="InterPro" id="IPR012854">
    <property type="entry name" value="Cu_amine_oxidase-like_N"/>
</dbReference>
<dbReference type="EMBL" id="JAVDSB010000009">
    <property type="protein sequence ID" value="MDR6553223.1"/>
    <property type="molecule type" value="Genomic_DNA"/>
</dbReference>
<sequence>MLKKTIASTAMAAVLLTPVVLGTSVQAMDNEHTSGYTVIKKFPLNAGSNPSSPYLEGENMMVPVREIAQGLGWDVSWDGNQQQVKLVKGNSVIRLTMNRTHGTIGDFEPFLLTTPVVLKNELSFAPLRVLTARMGAFTLWDAATSTASIAIPNDTQQTHLNFDFKKDDGGWQTGVADLPVSYQDEDFRINTKVDKVKLSDGTEINGMLLSGMNRSDDLFMYMSKKLDSTAGLKPNTEYEVKLRFDIATNEAESSFGIGGGSASAVYVKAGVVDREPSVIKDSAMEDTPYYRLNLDKGNQSTEGKEVAVLGNIAKPDAEQSGFQLKSFERTFQVKSNAAGEVYVIIGTDSGYEGLQTLYFTNIDLTLDPKN</sequence>
<dbReference type="RefSeq" id="WP_310500707.1">
    <property type="nucleotide sequence ID" value="NZ_JAVDSB010000009.1"/>
</dbReference>
<reference evidence="3 4" key="1">
    <citation type="submission" date="2023-07" db="EMBL/GenBank/DDBJ databases">
        <title>Sorghum-associated microbial communities from plants grown in Nebraska, USA.</title>
        <authorList>
            <person name="Schachtman D."/>
        </authorList>
    </citation>
    <scope>NUCLEOTIDE SEQUENCE [LARGE SCALE GENOMIC DNA]</scope>
    <source>
        <strain evidence="3 4">CC258</strain>
    </source>
</reference>
<evidence type="ECO:0000259" key="2">
    <source>
        <dbReference type="Pfam" id="PF07833"/>
    </source>
</evidence>